<gene>
    <name evidence="1" type="ORF">F7D96_09585</name>
</gene>
<sequence length="190" mass="21300">NDAKFAKAAHALCAKQNTAKTPVLKTTGERDAATGRLKMTKNDLLNMKRKMDALGVPAIGRRAVLCSDHINDLLETEQTFREQYNINRNDGTVGRLYGFDIYEFANNPLYTTAGVKKDLGKAAETGEFQCSFAFYVPRVFKATGSTKMYWSASENDPEYQRNKINFRHRFICMPKKADAGVVMMSDYSAA</sequence>
<organism evidence="1">
    <name type="scientific">Segatella copri</name>
    <dbReference type="NCBI Taxonomy" id="165179"/>
    <lineage>
        <taxon>Bacteria</taxon>
        <taxon>Pseudomonadati</taxon>
        <taxon>Bacteroidota</taxon>
        <taxon>Bacteroidia</taxon>
        <taxon>Bacteroidales</taxon>
        <taxon>Prevotellaceae</taxon>
        <taxon>Segatella</taxon>
    </lineage>
</organism>
<comment type="caution">
    <text evidence="1">The sequence shown here is derived from an EMBL/GenBank/DDBJ whole genome shotgun (WGS) entry which is preliminary data.</text>
</comment>
<accession>A0A646FMS8</accession>
<evidence type="ECO:0008006" key="2">
    <source>
        <dbReference type="Google" id="ProtNLM"/>
    </source>
</evidence>
<name>A0A646FMS8_9BACT</name>
<dbReference type="Proteomes" id="UP001193463">
    <property type="component" value="Unassembled WGS sequence"/>
</dbReference>
<protein>
    <recommendedName>
        <fullName evidence="2">Phage major capsid protein</fullName>
    </recommendedName>
</protein>
<dbReference type="AlphaFoldDB" id="A0A646FMS8"/>
<reference evidence="1" key="1">
    <citation type="submission" date="2019-09" db="EMBL/GenBank/DDBJ databases">
        <title>Distinct polysaccharide growth profiles of human intestinal Prevotella copri isolates.</title>
        <authorList>
            <person name="Fehlner-Peach H."/>
            <person name="Magnabosco C."/>
            <person name="Raghavan V."/>
            <person name="Scher J.U."/>
            <person name="Tett A."/>
            <person name="Cox L.M."/>
            <person name="Gottsegen C."/>
            <person name="Watters A."/>
            <person name="Wiltshire- Gordon J.D."/>
            <person name="Segata N."/>
            <person name="Bonneau R."/>
            <person name="Littman D.R."/>
        </authorList>
    </citation>
    <scope>NUCLEOTIDE SEQUENCE</scope>
    <source>
        <strain evidence="1">IAQ1183</strain>
    </source>
</reference>
<evidence type="ECO:0000313" key="1">
    <source>
        <dbReference type="EMBL" id="MQM96516.1"/>
    </source>
</evidence>
<feature type="non-terminal residue" evidence="1">
    <location>
        <position position="1"/>
    </location>
</feature>
<dbReference type="EMBL" id="VZCX01000075">
    <property type="protein sequence ID" value="MQM96516.1"/>
    <property type="molecule type" value="Genomic_DNA"/>
</dbReference>
<proteinExistence type="predicted"/>